<dbReference type="Proteomes" id="UP000028486">
    <property type="component" value="Chromosome"/>
</dbReference>
<dbReference type="HOGENOM" id="CLU_145326_0_0_7"/>
<comment type="function">
    <text evidence="1">Required for the efficient initiation of filament assembly.</text>
</comment>
<dbReference type="eggNOG" id="ENOG5031939">
    <property type="taxonomic scope" value="Bacteria"/>
</dbReference>
<name>A0A076FEX1_9BACT</name>
<dbReference type="Pfam" id="PF05130">
    <property type="entry name" value="FlgN"/>
    <property type="match status" value="1"/>
</dbReference>
<keyword evidence="6" id="KW-1185">Reference proteome</keyword>
<evidence type="ECO:0000256" key="2">
    <source>
        <dbReference type="ARBA" id="ARBA00007703"/>
    </source>
</evidence>
<accession>A0A076FEX1</accession>
<dbReference type="PATRIC" id="fig|1244531.5.peg.520"/>
<dbReference type="SUPFAM" id="SSF140566">
    <property type="entry name" value="FlgN-like"/>
    <property type="match status" value="1"/>
</dbReference>
<evidence type="ECO:0000313" key="5">
    <source>
        <dbReference type="EMBL" id="AII14374.1"/>
    </source>
</evidence>
<evidence type="ECO:0000256" key="4">
    <source>
        <dbReference type="SAM" id="Coils"/>
    </source>
</evidence>
<organism evidence="5 6">
    <name type="scientific">Campylobacter iguaniorum</name>
    <dbReference type="NCBI Taxonomy" id="1244531"/>
    <lineage>
        <taxon>Bacteria</taxon>
        <taxon>Pseudomonadati</taxon>
        <taxon>Campylobacterota</taxon>
        <taxon>Epsilonproteobacteria</taxon>
        <taxon>Campylobacterales</taxon>
        <taxon>Campylobacteraceae</taxon>
        <taxon>Campylobacter</taxon>
    </lineage>
</organism>
<evidence type="ECO:0000256" key="3">
    <source>
        <dbReference type="ARBA" id="ARBA00022795"/>
    </source>
</evidence>
<dbReference type="OrthoDB" id="5334106at2"/>
<sequence>MINKYLDESISLLNELISITKTDIQNIQEANHSQLDEHTKLKTQIIQKFEEKKHSLDNELVKLAAKSNGTDLASILSDEVKDKLSKLRDTLLELQKTNREYAKSVIVVKEFYDSLIKKMFNADSTSTNSYEQNAINAEQLFKVRV</sequence>
<dbReference type="EMBL" id="CP009043">
    <property type="protein sequence ID" value="AII14374.1"/>
    <property type="molecule type" value="Genomic_DNA"/>
</dbReference>
<dbReference type="GO" id="GO:0044780">
    <property type="term" value="P:bacterial-type flagellum assembly"/>
    <property type="evidence" value="ECO:0007669"/>
    <property type="project" value="InterPro"/>
</dbReference>
<dbReference type="KEGG" id="caj:CIG1485E_0509"/>
<feature type="coiled-coil region" evidence="4">
    <location>
        <begin position="46"/>
        <end position="104"/>
    </location>
</feature>
<comment type="similarity">
    <text evidence="2">Belongs to the FlgN family.</text>
</comment>
<keyword evidence="3" id="KW-1005">Bacterial flagellum biogenesis</keyword>
<protein>
    <submittedName>
        <fullName evidence="5">Flagellar biosynthesis protein FlgN</fullName>
    </submittedName>
</protein>
<keyword evidence="5" id="KW-0282">Flagellum</keyword>
<proteinExistence type="inferred from homology"/>
<reference evidence="6" key="1">
    <citation type="journal article" date="2014" name="Genome Announc.">
        <title>Complete Genome Sequence of Campylobacter iguaniorum Strain 1485ET, Isolated from a Bearded Dragon (Pogona vitticeps).</title>
        <authorList>
            <person name="Gilbert M.J."/>
            <person name="Miller W.G."/>
            <person name="Yee E."/>
            <person name="Kik M."/>
            <person name="Wagenaar J.A."/>
            <person name="Duim B."/>
        </authorList>
    </citation>
    <scope>NUCLEOTIDE SEQUENCE [LARGE SCALE GENOMIC DNA]</scope>
    <source>
        <strain evidence="6">1485E</strain>
    </source>
</reference>
<keyword evidence="5" id="KW-0969">Cilium</keyword>
<dbReference type="STRING" id="1244531.CIG2463D_0510"/>
<dbReference type="InterPro" id="IPR036679">
    <property type="entry name" value="FlgN-like_sf"/>
</dbReference>
<dbReference type="AlphaFoldDB" id="A0A076FEX1"/>
<evidence type="ECO:0000256" key="1">
    <source>
        <dbReference type="ARBA" id="ARBA00002397"/>
    </source>
</evidence>
<keyword evidence="4" id="KW-0175">Coiled coil</keyword>
<evidence type="ECO:0000313" key="6">
    <source>
        <dbReference type="Proteomes" id="UP000028486"/>
    </source>
</evidence>
<dbReference type="InterPro" id="IPR007809">
    <property type="entry name" value="FlgN-like"/>
</dbReference>
<gene>
    <name evidence="5" type="primary">flgN</name>
    <name evidence="5" type="ORF">CIG1485E_0509</name>
</gene>
<dbReference type="RefSeq" id="WP_038453386.1">
    <property type="nucleotide sequence ID" value="NZ_CP009043.1"/>
</dbReference>
<keyword evidence="5" id="KW-0966">Cell projection</keyword>
<dbReference type="Gene3D" id="1.20.58.300">
    <property type="entry name" value="FlgN-like"/>
    <property type="match status" value="1"/>
</dbReference>